<dbReference type="Gene3D" id="1.10.260.40">
    <property type="entry name" value="lambda repressor-like DNA-binding domains"/>
    <property type="match status" value="1"/>
</dbReference>
<protein>
    <submittedName>
        <fullName evidence="2">Helix-turn-helix transcriptional regulator</fullName>
    </submittedName>
</protein>
<gene>
    <name evidence="2" type="ORF">H9Q76_04640</name>
</gene>
<dbReference type="RefSeq" id="WP_249321733.1">
    <property type="nucleotide sequence ID" value="NZ_CP060632.1"/>
</dbReference>
<dbReference type="SUPFAM" id="SSF47413">
    <property type="entry name" value="lambda repressor-like DNA-binding domains"/>
    <property type="match status" value="1"/>
</dbReference>
<keyword evidence="3" id="KW-1185">Reference proteome</keyword>
<sequence length="88" mass="9885">MIVYYKLDSLLESKGIKKIDLQHSIGASPSTMANFSKNKYVAMSIIDKICKELNCQPGDIMSYVDDEQAEKAKIEAQIAELQAKLKQM</sequence>
<dbReference type="InterPro" id="IPR010982">
    <property type="entry name" value="Lambda_DNA-bd_dom_sf"/>
</dbReference>
<dbReference type="InterPro" id="IPR001387">
    <property type="entry name" value="Cro/C1-type_HTH"/>
</dbReference>
<evidence type="ECO:0000259" key="1">
    <source>
        <dbReference type="Pfam" id="PF13443"/>
    </source>
</evidence>
<dbReference type="PANTHER" id="PTHR37301">
    <property type="entry name" value="DNA-BINDING PROTEIN-RELATED"/>
    <property type="match status" value="1"/>
</dbReference>
<proteinExistence type="predicted"/>
<dbReference type="Proteomes" id="UP000515819">
    <property type="component" value="Chromosome"/>
</dbReference>
<evidence type="ECO:0000313" key="2">
    <source>
        <dbReference type="EMBL" id="QNM00576.1"/>
    </source>
</evidence>
<dbReference type="EMBL" id="CP060632">
    <property type="protein sequence ID" value="QNM00576.1"/>
    <property type="molecule type" value="Genomic_DNA"/>
</dbReference>
<dbReference type="AlphaFoldDB" id="A0A7G9FPU4"/>
<dbReference type="Pfam" id="PF13443">
    <property type="entry name" value="HTH_26"/>
    <property type="match status" value="1"/>
</dbReference>
<accession>A0A7G9FPU4</accession>
<organism evidence="2 3">
    <name type="scientific">Wujia chipingensis</name>
    <dbReference type="NCBI Taxonomy" id="2763670"/>
    <lineage>
        <taxon>Bacteria</taxon>
        <taxon>Bacillati</taxon>
        <taxon>Bacillota</taxon>
        <taxon>Clostridia</taxon>
        <taxon>Lachnospirales</taxon>
        <taxon>Lachnospiraceae</taxon>
        <taxon>Wujia</taxon>
    </lineage>
</organism>
<dbReference type="KEGG" id="wcp:H9Q76_04640"/>
<dbReference type="GO" id="GO:0003677">
    <property type="term" value="F:DNA binding"/>
    <property type="evidence" value="ECO:0007669"/>
    <property type="project" value="InterPro"/>
</dbReference>
<name>A0A7G9FPU4_9FIRM</name>
<reference evidence="2 3" key="1">
    <citation type="submission" date="2020-08" db="EMBL/GenBank/DDBJ databases">
        <authorList>
            <person name="Liu C."/>
            <person name="Sun Q."/>
        </authorList>
    </citation>
    <scope>NUCLEOTIDE SEQUENCE [LARGE SCALE GENOMIC DNA]</scope>
    <source>
        <strain evidence="2 3">NSJ-4</strain>
    </source>
</reference>
<dbReference type="PANTHER" id="PTHR37301:SF1">
    <property type="entry name" value="DNA-BINDING PROTEIN"/>
    <property type="match status" value="1"/>
</dbReference>
<evidence type="ECO:0000313" key="3">
    <source>
        <dbReference type="Proteomes" id="UP000515819"/>
    </source>
</evidence>
<feature type="domain" description="HTH cro/C1-type" evidence="1">
    <location>
        <begin position="6"/>
        <end position="66"/>
    </location>
</feature>